<organism evidence="2 3">
    <name type="scientific">Phytophthora megakarya</name>
    <dbReference type="NCBI Taxonomy" id="4795"/>
    <lineage>
        <taxon>Eukaryota</taxon>
        <taxon>Sar</taxon>
        <taxon>Stramenopiles</taxon>
        <taxon>Oomycota</taxon>
        <taxon>Peronosporomycetes</taxon>
        <taxon>Peronosporales</taxon>
        <taxon>Peronosporaceae</taxon>
        <taxon>Phytophthora</taxon>
    </lineage>
</organism>
<dbReference type="Proteomes" id="UP000198211">
    <property type="component" value="Unassembled WGS sequence"/>
</dbReference>
<evidence type="ECO:0000256" key="1">
    <source>
        <dbReference type="SAM" id="MobiDB-lite"/>
    </source>
</evidence>
<protein>
    <submittedName>
        <fullName evidence="2">Uncharacterized protein</fullName>
    </submittedName>
</protein>
<dbReference type="EMBL" id="NBNE01004207">
    <property type="protein sequence ID" value="OWZ05897.1"/>
    <property type="molecule type" value="Genomic_DNA"/>
</dbReference>
<reference evidence="3" key="1">
    <citation type="submission" date="2017-03" db="EMBL/GenBank/DDBJ databases">
        <title>Phytopthora megakarya and P. palmivora, two closely related causual agents of cacao black pod achieved similar genome size and gene model numbers by different mechanisms.</title>
        <authorList>
            <person name="Ali S."/>
            <person name="Shao J."/>
            <person name="Larry D.J."/>
            <person name="Kronmiller B."/>
            <person name="Shen D."/>
            <person name="Strem M.D."/>
            <person name="Melnick R.L."/>
            <person name="Guiltinan M.J."/>
            <person name="Tyler B.M."/>
            <person name="Meinhardt L.W."/>
            <person name="Bailey B.A."/>
        </authorList>
    </citation>
    <scope>NUCLEOTIDE SEQUENCE [LARGE SCALE GENOMIC DNA]</scope>
    <source>
        <strain evidence="3">zdho120</strain>
    </source>
</reference>
<proteinExistence type="predicted"/>
<evidence type="ECO:0000313" key="2">
    <source>
        <dbReference type="EMBL" id="OWZ05897.1"/>
    </source>
</evidence>
<feature type="region of interest" description="Disordered" evidence="1">
    <location>
        <begin position="1"/>
        <end position="28"/>
    </location>
</feature>
<gene>
    <name evidence="2" type="ORF">PHMEG_00021929</name>
</gene>
<comment type="caution">
    <text evidence="2">The sequence shown here is derived from an EMBL/GenBank/DDBJ whole genome shotgun (WGS) entry which is preliminary data.</text>
</comment>
<sequence>MAATACNVPQLPRKRSDQPIWHSPTHWRNGNTENYKSEVERMKEGLTEKVESMLKRNIHGSVVTIEEMEMAFEAVLARSNGETLFGAVLLSMHQPHHIQVFTYGMGAFIECQNNLNCLLGLSALSGSYGAQGSRR</sequence>
<evidence type="ECO:0000313" key="3">
    <source>
        <dbReference type="Proteomes" id="UP000198211"/>
    </source>
</evidence>
<name>A0A225VMA7_9STRA</name>
<accession>A0A225VMA7</accession>
<keyword evidence="3" id="KW-1185">Reference proteome</keyword>
<dbReference type="AlphaFoldDB" id="A0A225VMA7"/>